<dbReference type="RefSeq" id="XP_008878285.1">
    <property type="nucleotide sequence ID" value="XM_008880063.1"/>
</dbReference>
<proteinExistence type="predicted"/>
<name>A0A024TFT4_9STRA</name>
<accession>A0A024TFT4</accession>
<gene>
    <name evidence="1" type="ORF">H310_12851</name>
</gene>
<evidence type="ECO:0000313" key="1">
    <source>
        <dbReference type="EMBL" id="ETV93020.1"/>
    </source>
</evidence>
<dbReference type="VEuPathDB" id="FungiDB:H310_12851"/>
<sequence length="143" mass="15887">MPAATNGWRYLLVVKDDMCGYVRLYPGADATSQATASALLDWFGLIDVVATWVSMVQSALNHQPADRLGGVPPITVFLALPASTQLRALFHLRLMEQATVDWLAKSQQQQLQAVNSAHDRMHKDCLASAAAKRDRKRKQRENN</sequence>
<dbReference type="EMBL" id="KI913995">
    <property type="protein sequence ID" value="ETV93020.1"/>
    <property type="molecule type" value="Genomic_DNA"/>
</dbReference>
<dbReference type="STRING" id="157072.A0A024TFT4"/>
<reference evidence="1" key="1">
    <citation type="submission" date="2013-12" db="EMBL/GenBank/DDBJ databases">
        <title>The Genome Sequence of Aphanomyces invadans NJM9701.</title>
        <authorList>
            <consortium name="The Broad Institute Genomics Platform"/>
            <person name="Russ C."/>
            <person name="Tyler B."/>
            <person name="van West P."/>
            <person name="Dieguez-Uribeondo J."/>
            <person name="Young S.K."/>
            <person name="Zeng Q."/>
            <person name="Gargeya S."/>
            <person name="Fitzgerald M."/>
            <person name="Abouelleil A."/>
            <person name="Alvarado L."/>
            <person name="Chapman S.B."/>
            <person name="Gainer-Dewar J."/>
            <person name="Goldberg J."/>
            <person name="Griggs A."/>
            <person name="Gujja S."/>
            <person name="Hansen M."/>
            <person name="Howarth C."/>
            <person name="Imamovic A."/>
            <person name="Ireland A."/>
            <person name="Larimer J."/>
            <person name="McCowan C."/>
            <person name="Murphy C."/>
            <person name="Pearson M."/>
            <person name="Poon T.W."/>
            <person name="Priest M."/>
            <person name="Roberts A."/>
            <person name="Saif S."/>
            <person name="Shea T."/>
            <person name="Sykes S."/>
            <person name="Wortman J."/>
            <person name="Nusbaum C."/>
            <person name="Birren B."/>
        </authorList>
    </citation>
    <scope>NUCLEOTIDE SEQUENCE [LARGE SCALE GENOMIC DNA]</scope>
    <source>
        <strain evidence="1">NJM9701</strain>
    </source>
</reference>
<dbReference type="GeneID" id="20089901"/>
<dbReference type="AlphaFoldDB" id="A0A024TFT4"/>
<protein>
    <submittedName>
        <fullName evidence="1">Uncharacterized protein</fullName>
    </submittedName>
</protein>
<organism evidence="1">
    <name type="scientific">Aphanomyces invadans</name>
    <dbReference type="NCBI Taxonomy" id="157072"/>
    <lineage>
        <taxon>Eukaryota</taxon>
        <taxon>Sar</taxon>
        <taxon>Stramenopiles</taxon>
        <taxon>Oomycota</taxon>
        <taxon>Saprolegniomycetes</taxon>
        <taxon>Saprolegniales</taxon>
        <taxon>Verrucalvaceae</taxon>
        <taxon>Aphanomyces</taxon>
    </lineage>
</organism>